<dbReference type="GO" id="GO:0016020">
    <property type="term" value="C:membrane"/>
    <property type="evidence" value="ECO:0007669"/>
    <property type="project" value="UniProtKB-SubCell"/>
</dbReference>
<evidence type="ECO:0000256" key="3">
    <source>
        <dbReference type="ARBA" id="ARBA00022989"/>
    </source>
</evidence>
<dbReference type="InterPro" id="IPR045232">
    <property type="entry name" value="FAM234"/>
</dbReference>
<comment type="subcellular location">
    <subcellularLocation>
        <location evidence="1">Membrane</location>
        <topology evidence="1">Single-pass membrane protein</topology>
    </subcellularLocation>
</comment>
<evidence type="ECO:0000256" key="5">
    <source>
        <dbReference type="SAM" id="MobiDB-lite"/>
    </source>
</evidence>
<feature type="region of interest" description="Disordered" evidence="5">
    <location>
        <begin position="1"/>
        <end position="37"/>
    </location>
</feature>
<dbReference type="SUPFAM" id="SSF69318">
    <property type="entry name" value="Integrin alpha N-terminal domain"/>
    <property type="match status" value="1"/>
</dbReference>
<dbReference type="PANTHER" id="PTHR21419">
    <property type="match status" value="1"/>
</dbReference>
<evidence type="ECO:0000256" key="2">
    <source>
        <dbReference type="ARBA" id="ARBA00022692"/>
    </source>
</evidence>
<reference evidence="8" key="2">
    <citation type="submission" date="2025-09" db="UniProtKB">
        <authorList>
            <consortium name="Ensembl"/>
        </authorList>
    </citation>
    <scope>IDENTIFICATION</scope>
</reference>
<feature type="domain" description="FAM234A/B beta-propeller" evidence="7">
    <location>
        <begin position="131"/>
        <end position="591"/>
    </location>
</feature>
<dbReference type="OMA" id="FFQHSAN"/>
<keyword evidence="2 6" id="KW-0812">Transmembrane</keyword>
<keyword evidence="3 6" id="KW-1133">Transmembrane helix</keyword>
<dbReference type="Proteomes" id="UP000261620">
    <property type="component" value="Unplaced"/>
</dbReference>
<dbReference type="InterPro" id="IPR055409">
    <property type="entry name" value="Beta-prop_FAM234A_B"/>
</dbReference>
<dbReference type="InterPro" id="IPR028994">
    <property type="entry name" value="Integrin_alpha_N"/>
</dbReference>
<evidence type="ECO:0000256" key="6">
    <source>
        <dbReference type="SAM" id="Phobius"/>
    </source>
</evidence>
<feature type="transmembrane region" description="Helical" evidence="6">
    <location>
        <begin position="84"/>
        <end position="104"/>
    </location>
</feature>
<keyword evidence="9" id="KW-1185">Reference proteome</keyword>
<sequence length="619" mass="67215">MAAALSRALKLPGKKGTDLGEYDPLTQADSDDESEEDDLVLNYPRNGLGRDSCLGGPLGGAGLGGHSTDAEEKRMRIKNAIRSAFFLVPLVCAVFLVLLCAFLLPCQKGELEKRLQWERALGAAGGVAPPALALWDVDGDSVDDVLLAVTKWTNDTRPPQGNKRIAVVLSAVGGQVLWRRVMPESVMAIQCGLQHSTKLSPMVILIGRSIIMALDSATGKTLWSAVLQDIESQAVLLPDLQGDSVPDLLVATLPADEASELSLTMISGRTGLKLGRPVPFNVNGQGKLIGPLLHETQQGAFYVLFGLGNVEAISLSDVYFRATGKMPRAEALRRKDPVWEGLKTKSNSSSFIHIYRGTQPVSFMFPLVAGFGNVHNSLDAVSNLNSTRSDWVLVYGSRTLSVLKQKDIRKEWTFSSAPIHSQPAVGHFDADGVLDLFVQSSANGIMQVKSHISGAKGCLLWVADFVCPRLRLESSVISTSTGQFVFLFWASEPIGAQNVSVAAAEPLIRRLFLLHPAYPTILLELTNTTDTAVTSAVSYQERKKDATYISVASRPSPESEPGARIVKSMSLRAAISEGRIVRLGESNKTGEPVKPDDFEVNKFFRCLTFKRQVRTVRYR</sequence>
<dbReference type="AlphaFoldDB" id="A0A3Q3WCB6"/>
<evidence type="ECO:0000313" key="9">
    <source>
        <dbReference type="Proteomes" id="UP000261620"/>
    </source>
</evidence>
<protein>
    <recommendedName>
        <fullName evidence="7">FAM234A/B beta-propeller domain-containing protein</fullName>
    </recommendedName>
</protein>
<dbReference type="STRING" id="94237.ENSMMOP00000006379"/>
<proteinExistence type="predicted"/>
<reference evidence="8" key="1">
    <citation type="submission" date="2025-08" db="UniProtKB">
        <authorList>
            <consortium name="Ensembl"/>
        </authorList>
    </citation>
    <scope>IDENTIFICATION</scope>
</reference>
<dbReference type="Ensembl" id="ENSMMOT00000006495.1">
    <property type="protein sequence ID" value="ENSMMOP00000006379.1"/>
    <property type="gene ID" value="ENSMMOG00000004997.1"/>
</dbReference>
<evidence type="ECO:0000256" key="1">
    <source>
        <dbReference type="ARBA" id="ARBA00004167"/>
    </source>
</evidence>
<evidence type="ECO:0000259" key="7">
    <source>
        <dbReference type="Pfam" id="PF23727"/>
    </source>
</evidence>
<accession>A0A3Q3WCB6</accession>
<evidence type="ECO:0000256" key="4">
    <source>
        <dbReference type="ARBA" id="ARBA00023136"/>
    </source>
</evidence>
<name>A0A3Q3WCB6_MOLML</name>
<organism evidence="8 9">
    <name type="scientific">Mola mola</name>
    <name type="common">Ocean sunfish</name>
    <name type="synonym">Tetraodon mola</name>
    <dbReference type="NCBI Taxonomy" id="94237"/>
    <lineage>
        <taxon>Eukaryota</taxon>
        <taxon>Metazoa</taxon>
        <taxon>Chordata</taxon>
        <taxon>Craniata</taxon>
        <taxon>Vertebrata</taxon>
        <taxon>Euteleostomi</taxon>
        <taxon>Actinopterygii</taxon>
        <taxon>Neopterygii</taxon>
        <taxon>Teleostei</taxon>
        <taxon>Neoteleostei</taxon>
        <taxon>Acanthomorphata</taxon>
        <taxon>Eupercaria</taxon>
        <taxon>Tetraodontiformes</taxon>
        <taxon>Molidae</taxon>
        <taxon>Mola</taxon>
    </lineage>
</organism>
<dbReference type="Pfam" id="PF23727">
    <property type="entry name" value="Beta-prop_FAM234A_B"/>
    <property type="match status" value="1"/>
</dbReference>
<keyword evidence="4 6" id="KW-0472">Membrane</keyword>
<evidence type="ECO:0000313" key="8">
    <source>
        <dbReference type="Ensembl" id="ENSMMOP00000006379.1"/>
    </source>
</evidence>
<dbReference type="PANTHER" id="PTHR21419:SF25">
    <property type="entry name" value="PROTEIN FAM234B"/>
    <property type="match status" value="1"/>
</dbReference>